<evidence type="ECO:0000313" key="1">
    <source>
        <dbReference type="EMBL" id="VAW65645.1"/>
    </source>
</evidence>
<name>A0A3B0XBL0_9ZZZZ</name>
<protein>
    <submittedName>
        <fullName evidence="1">Uncharacterized protein</fullName>
    </submittedName>
</protein>
<dbReference type="AlphaFoldDB" id="A0A3B0XBL0"/>
<reference evidence="1" key="1">
    <citation type="submission" date="2018-06" db="EMBL/GenBank/DDBJ databases">
        <authorList>
            <person name="Zhirakovskaya E."/>
        </authorList>
    </citation>
    <scope>NUCLEOTIDE SEQUENCE</scope>
</reference>
<proteinExistence type="predicted"/>
<gene>
    <name evidence="1" type="ORF">MNBD_GAMMA11-1618</name>
</gene>
<dbReference type="EMBL" id="UOFG01000255">
    <property type="protein sequence ID" value="VAW65645.1"/>
    <property type="molecule type" value="Genomic_DNA"/>
</dbReference>
<accession>A0A3B0XBL0</accession>
<sequence>MTPTGNFDFLKHHDQLLFKLAETAERCFVSDPNTTLVKMRQLGEAIAQNIAARVGVESGEETRQIDLLRELDYTLKLDQQVKDAFHTIPVSRATMPVISSTLPRIAMH</sequence>
<organism evidence="1">
    <name type="scientific">hydrothermal vent metagenome</name>
    <dbReference type="NCBI Taxonomy" id="652676"/>
    <lineage>
        <taxon>unclassified sequences</taxon>
        <taxon>metagenomes</taxon>
        <taxon>ecological metagenomes</taxon>
    </lineage>
</organism>